<comment type="caution">
    <text evidence="3">The sequence shown here is derived from an EMBL/GenBank/DDBJ whole genome shotgun (WGS) entry which is preliminary data.</text>
</comment>
<reference evidence="3" key="2">
    <citation type="submission" date="2023-05" db="EMBL/GenBank/DDBJ databases">
        <authorList>
            <consortium name="Lawrence Berkeley National Laboratory"/>
            <person name="Steindorff A."/>
            <person name="Hensen N."/>
            <person name="Bonometti L."/>
            <person name="Westerberg I."/>
            <person name="Brannstrom I.O."/>
            <person name="Guillou S."/>
            <person name="Cros-Aarteil S."/>
            <person name="Calhoun S."/>
            <person name="Haridas S."/>
            <person name="Kuo A."/>
            <person name="Mondo S."/>
            <person name="Pangilinan J."/>
            <person name="Riley R."/>
            <person name="Labutti K."/>
            <person name="Andreopoulos B."/>
            <person name="Lipzen A."/>
            <person name="Chen C."/>
            <person name="Yanf M."/>
            <person name="Daum C."/>
            <person name="Ng V."/>
            <person name="Clum A."/>
            <person name="Ohm R."/>
            <person name="Martin F."/>
            <person name="Silar P."/>
            <person name="Natvig D."/>
            <person name="Lalanne C."/>
            <person name="Gautier V."/>
            <person name="Ament-Velasquez S.L."/>
            <person name="Kruys A."/>
            <person name="Hutchinson M.I."/>
            <person name="Powell A.J."/>
            <person name="Barry K."/>
            <person name="Miller A.N."/>
            <person name="Grigoriev I.V."/>
            <person name="Debuchy R."/>
            <person name="Gladieux P."/>
            <person name="Thoren M.H."/>
            <person name="Johannesson H."/>
        </authorList>
    </citation>
    <scope>NUCLEOTIDE SEQUENCE</scope>
    <source>
        <strain evidence="3">CBS 359.72</strain>
    </source>
</reference>
<reference evidence="3" key="1">
    <citation type="journal article" date="2023" name="Mol. Phylogenet. Evol.">
        <title>Genome-scale phylogeny and comparative genomics of the fungal order Sordariales.</title>
        <authorList>
            <person name="Hensen N."/>
            <person name="Bonometti L."/>
            <person name="Westerberg I."/>
            <person name="Brannstrom I.O."/>
            <person name="Guillou S."/>
            <person name="Cros-Aarteil S."/>
            <person name="Calhoun S."/>
            <person name="Haridas S."/>
            <person name="Kuo A."/>
            <person name="Mondo S."/>
            <person name="Pangilinan J."/>
            <person name="Riley R."/>
            <person name="LaButti K."/>
            <person name="Andreopoulos B."/>
            <person name="Lipzen A."/>
            <person name="Chen C."/>
            <person name="Yan M."/>
            <person name="Daum C."/>
            <person name="Ng V."/>
            <person name="Clum A."/>
            <person name="Steindorff A."/>
            <person name="Ohm R.A."/>
            <person name="Martin F."/>
            <person name="Silar P."/>
            <person name="Natvig D.O."/>
            <person name="Lalanne C."/>
            <person name="Gautier V."/>
            <person name="Ament-Velasquez S.L."/>
            <person name="Kruys A."/>
            <person name="Hutchinson M.I."/>
            <person name="Powell A.J."/>
            <person name="Barry K."/>
            <person name="Miller A.N."/>
            <person name="Grigoriev I.V."/>
            <person name="Debuchy R."/>
            <person name="Gladieux P."/>
            <person name="Hiltunen Thoren M."/>
            <person name="Johannesson H."/>
        </authorList>
    </citation>
    <scope>NUCLEOTIDE SEQUENCE</scope>
    <source>
        <strain evidence="3">CBS 359.72</strain>
    </source>
</reference>
<feature type="signal peptide" evidence="2">
    <location>
        <begin position="1"/>
        <end position="18"/>
    </location>
</feature>
<keyword evidence="4" id="KW-1185">Reference proteome</keyword>
<dbReference type="EMBL" id="MU857659">
    <property type="protein sequence ID" value="KAK4247144.1"/>
    <property type="molecule type" value="Genomic_DNA"/>
</dbReference>
<feature type="compositionally biased region" description="Low complexity" evidence="1">
    <location>
        <begin position="312"/>
        <end position="335"/>
    </location>
</feature>
<evidence type="ECO:0000313" key="3">
    <source>
        <dbReference type="EMBL" id="KAK4247144.1"/>
    </source>
</evidence>
<evidence type="ECO:0000256" key="2">
    <source>
        <dbReference type="SAM" id="SignalP"/>
    </source>
</evidence>
<feature type="chain" id="PRO_5043004079" description="GEgh 16 protein" evidence="2">
    <location>
        <begin position="19"/>
        <end position="335"/>
    </location>
</feature>
<name>A0AAN7HPW2_9PEZI</name>
<dbReference type="InterPro" id="IPR021476">
    <property type="entry name" value="Egh16-like"/>
</dbReference>
<organism evidence="3 4">
    <name type="scientific">Corynascus novoguineensis</name>
    <dbReference type="NCBI Taxonomy" id="1126955"/>
    <lineage>
        <taxon>Eukaryota</taxon>
        <taxon>Fungi</taxon>
        <taxon>Dikarya</taxon>
        <taxon>Ascomycota</taxon>
        <taxon>Pezizomycotina</taxon>
        <taxon>Sordariomycetes</taxon>
        <taxon>Sordariomycetidae</taxon>
        <taxon>Sordariales</taxon>
        <taxon>Chaetomiaceae</taxon>
        <taxon>Corynascus</taxon>
    </lineage>
</organism>
<keyword evidence="2" id="KW-0732">Signal</keyword>
<evidence type="ECO:0000256" key="1">
    <source>
        <dbReference type="SAM" id="MobiDB-lite"/>
    </source>
</evidence>
<gene>
    <name evidence="3" type="ORF">C7999DRAFT_14796</name>
</gene>
<dbReference type="Pfam" id="PF11327">
    <property type="entry name" value="Egh16-like"/>
    <property type="match status" value="1"/>
</dbReference>
<dbReference type="Proteomes" id="UP001303647">
    <property type="component" value="Unassembled WGS sequence"/>
</dbReference>
<dbReference type="PANTHER" id="PTHR34618">
    <property type="entry name" value="SURFACE PROTEIN MAS1, PUTATIVE-RELATED"/>
    <property type="match status" value="1"/>
</dbReference>
<evidence type="ECO:0008006" key="5">
    <source>
        <dbReference type="Google" id="ProtNLM"/>
    </source>
</evidence>
<feature type="region of interest" description="Disordered" evidence="1">
    <location>
        <begin position="276"/>
        <end position="335"/>
    </location>
</feature>
<sequence length="335" mass="34126">MLAQVLPFLAALVALAKAHGVILAAQGETGSPPSVGFAVSDAIARNCTTPNPCQMDTTIIRDAEIDASTVNSCGRTKLTGNIDVGEVTENALAANAVTQVKAGSQLQVTIHQVNADGAGPYFCDLDESSNTGVFTHNLTVTNNIPGANGLSQAKTQDFNITVALPDNMACFGGSAGNVCTVRCRNNAQAGPFGGCFAVQQTDVTPLSAANLPGDITTEDTLDRVEADVANNQAALQVAVEANRAAGGDEAARNRAIAEAILGLTTTLAEFPTETPTLVDAGATSSPVATPTDSVRNGNGRGTRGRNGRNREGNAGTNTNGNNGNAFGNNRGETGN</sequence>
<evidence type="ECO:0000313" key="4">
    <source>
        <dbReference type="Proteomes" id="UP001303647"/>
    </source>
</evidence>
<proteinExistence type="predicted"/>
<accession>A0AAN7HPW2</accession>
<dbReference type="PANTHER" id="PTHR34618:SF3">
    <property type="entry name" value="GEGH 16 PROTEIN"/>
    <property type="match status" value="1"/>
</dbReference>
<dbReference type="AlphaFoldDB" id="A0AAN7HPW2"/>
<feature type="compositionally biased region" description="Polar residues" evidence="1">
    <location>
        <begin position="282"/>
        <end position="294"/>
    </location>
</feature>
<protein>
    <recommendedName>
        <fullName evidence="5">GEgh 16 protein</fullName>
    </recommendedName>
</protein>